<feature type="domain" description="Histidine kinase" evidence="17">
    <location>
        <begin position="280"/>
        <end position="367"/>
    </location>
</feature>
<protein>
    <recommendedName>
        <fullName evidence="5">Oxygen sensor histidine kinase NreB</fullName>
        <ecNumber evidence="4">2.7.13.3</ecNumber>
    </recommendedName>
    <alternativeName>
        <fullName evidence="15">Nitrogen regulation protein B</fullName>
    </alternativeName>
</protein>
<keyword evidence="12" id="KW-0902">Two-component regulatory system</keyword>
<dbReference type="InterPro" id="IPR011712">
    <property type="entry name" value="Sig_transdc_His_kin_sub3_dim/P"/>
</dbReference>
<keyword evidence="6" id="KW-0004">4Fe-4S</keyword>
<dbReference type="InterPro" id="IPR017205">
    <property type="entry name" value="Sig_transdc_His_kinase_ChrS"/>
</dbReference>
<keyword evidence="10 18" id="KW-0418">Kinase</keyword>
<dbReference type="AlphaFoldDB" id="A0A7C9IZV5"/>
<dbReference type="Gene3D" id="1.20.5.1930">
    <property type="match status" value="1"/>
</dbReference>
<dbReference type="InterPro" id="IPR050482">
    <property type="entry name" value="Sensor_HK_TwoCompSys"/>
</dbReference>
<evidence type="ECO:0000313" key="19">
    <source>
        <dbReference type="Proteomes" id="UP000479526"/>
    </source>
</evidence>
<comment type="cofactor">
    <cofactor evidence="2">
        <name>[4Fe-4S] cluster</name>
        <dbReference type="ChEBI" id="CHEBI:49883"/>
    </cofactor>
</comment>
<keyword evidence="16" id="KW-0472">Membrane</keyword>
<keyword evidence="13" id="KW-0411">Iron-sulfur</keyword>
<evidence type="ECO:0000256" key="1">
    <source>
        <dbReference type="ARBA" id="ARBA00000085"/>
    </source>
</evidence>
<evidence type="ECO:0000256" key="16">
    <source>
        <dbReference type="SAM" id="Phobius"/>
    </source>
</evidence>
<dbReference type="GO" id="GO:0051539">
    <property type="term" value="F:4 iron, 4 sulfur cluster binding"/>
    <property type="evidence" value="ECO:0007669"/>
    <property type="project" value="UniProtKB-KW"/>
</dbReference>
<feature type="transmembrane region" description="Helical" evidence="16">
    <location>
        <begin position="45"/>
        <end position="67"/>
    </location>
</feature>
<dbReference type="Pfam" id="PF02518">
    <property type="entry name" value="HATPase_c"/>
    <property type="match status" value="1"/>
</dbReference>
<comment type="subcellular location">
    <subcellularLocation>
        <location evidence="3">Cytoplasm</location>
    </subcellularLocation>
</comment>
<evidence type="ECO:0000256" key="11">
    <source>
        <dbReference type="ARBA" id="ARBA00023004"/>
    </source>
</evidence>
<comment type="function">
    <text evidence="14">Member of the two-component regulatory system NreB/NreC involved in the control of dissimilatory nitrate/nitrite reduction in response to oxygen. NreB functions as a direct oxygen sensor histidine kinase which is autophosphorylated, in the absence of oxygen, probably at the conserved histidine residue, and transfers its phosphate group probably to a conserved aspartate residue of NreC. NreB/NreC activates the expression of the nitrate (narGHJI) and nitrite (nir) reductase operons, as well as the putative nitrate transporter gene narT.</text>
</comment>
<evidence type="ECO:0000256" key="13">
    <source>
        <dbReference type="ARBA" id="ARBA00023014"/>
    </source>
</evidence>
<proteinExistence type="predicted"/>
<feature type="transmembrane region" description="Helical" evidence="16">
    <location>
        <begin position="12"/>
        <end position="38"/>
    </location>
</feature>
<dbReference type="InterPro" id="IPR003594">
    <property type="entry name" value="HATPase_dom"/>
</dbReference>
<evidence type="ECO:0000259" key="17">
    <source>
        <dbReference type="PROSITE" id="PS50109"/>
    </source>
</evidence>
<name>A0A7C9IZV5_9ACTN</name>
<accession>A0A7C9IZV5</accession>
<dbReference type="PANTHER" id="PTHR24421">
    <property type="entry name" value="NITRATE/NITRITE SENSOR PROTEIN NARX-RELATED"/>
    <property type="match status" value="1"/>
</dbReference>
<organism evidence="18 19">
    <name type="scientific">Herbidospora solisilvae</name>
    <dbReference type="NCBI Taxonomy" id="2696284"/>
    <lineage>
        <taxon>Bacteria</taxon>
        <taxon>Bacillati</taxon>
        <taxon>Actinomycetota</taxon>
        <taxon>Actinomycetes</taxon>
        <taxon>Streptosporangiales</taxon>
        <taxon>Streptosporangiaceae</taxon>
        <taxon>Herbidospora</taxon>
    </lineage>
</organism>
<dbReference type="GO" id="GO:0000155">
    <property type="term" value="F:phosphorelay sensor kinase activity"/>
    <property type="evidence" value="ECO:0007669"/>
    <property type="project" value="InterPro"/>
</dbReference>
<evidence type="ECO:0000256" key="9">
    <source>
        <dbReference type="ARBA" id="ARBA00022723"/>
    </source>
</evidence>
<evidence type="ECO:0000256" key="15">
    <source>
        <dbReference type="ARBA" id="ARBA00030800"/>
    </source>
</evidence>
<evidence type="ECO:0000256" key="6">
    <source>
        <dbReference type="ARBA" id="ARBA00022485"/>
    </source>
</evidence>
<feature type="transmembrane region" description="Helical" evidence="16">
    <location>
        <begin position="107"/>
        <end position="128"/>
    </location>
</feature>
<evidence type="ECO:0000256" key="14">
    <source>
        <dbReference type="ARBA" id="ARBA00024827"/>
    </source>
</evidence>
<dbReference type="PROSITE" id="PS50109">
    <property type="entry name" value="HIS_KIN"/>
    <property type="match status" value="1"/>
</dbReference>
<keyword evidence="16" id="KW-1133">Transmembrane helix</keyword>
<dbReference type="Gene3D" id="3.30.565.10">
    <property type="entry name" value="Histidine kinase-like ATPase, C-terminal domain"/>
    <property type="match status" value="1"/>
</dbReference>
<evidence type="ECO:0000256" key="12">
    <source>
        <dbReference type="ARBA" id="ARBA00023012"/>
    </source>
</evidence>
<comment type="caution">
    <text evidence="18">The sequence shown here is derived from an EMBL/GenBank/DDBJ whole genome shotgun (WGS) entry which is preliminary data.</text>
</comment>
<evidence type="ECO:0000256" key="2">
    <source>
        <dbReference type="ARBA" id="ARBA00001966"/>
    </source>
</evidence>
<comment type="catalytic activity">
    <reaction evidence="1">
        <text>ATP + protein L-histidine = ADP + protein N-phospho-L-histidine.</text>
        <dbReference type="EC" id="2.7.13.3"/>
    </reaction>
</comment>
<dbReference type="EMBL" id="WXEW01000001">
    <property type="protein sequence ID" value="NAS20242.1"/>
    <property type="molecule type" value="Genomic_DNA"/>
</dbReference>
<dbReference type="GO" id="GO:0046872">
    <property type="term" value="F:metal ion binding"/>
    <property type="evidence" value="ECO:0007669"/>
    <property type="project" value="UniProtKB-KW"/>
</dbReference>
<dbReference type="InterPro" id="IPR004358">
    <property type="entry name" value="Sig_transdc_His_kin-like_C"/>
</dbReference>
<dbReference type="CDD" id="cd16917">
    <property type="entry name" value="HATPase_UhpB-NarQ-NarX-like"/>
    <property type="match status" value="1"/>
</dbReference>
<dbReference type="GO" id="GO:0046983">
    <property type="term" value="F:protein dimerization activity"/>
    <property type="evidence" value="ECO:0007669"/>
    <property type="project" value="InterPro"/>
</dbReference>
<evidence type="ECO:0000256" key="5">
    <source>
        <dbReference type="ARBA" id="ARBA00017322"/>
    </source>
</evidence>
<evidence type="ECO:0000256" key="10">
    <source>
        <dbReference type="ARBA" id="ARBA00022777"/>
    </source>
</evidence>
<keyword evidence="9" id="KW-0479">Metal-binding</keyword>
<reference evidence="18 19" key="1">
    <citation type="submission" date="2020-01" db="EMBL/GenBank/DDBJ databases">
        <title>Herbidospora sp. NEAU-GS84 nov., a novel actinomycete isolated from soil.</title>
        <authorList>
            <person name="Han L."/>
        </authorList>
    </citation>
    <scope>NUCLEOTIDE SEQUENCE [LARGE SCALE GENOMIC DNA]</scope>
    <source>
        <strain evidence="18 19">NEAU-GS84</strain>
    </source>
</reference>
<dbReference type="GO" id="GO:0005737">
    <property type="term" value="C:cytoplasm"/>
    <property type="evidence" value="ECO:0007669"/>
    <property type="project" value="UniProtKB-SubCell"/>
</dbReference>
<dbReference type="SMART" id="SM00387">
    <property type="entry name" value="HATPase_c"/>
    <property type="match status" value="1"/>
</dbReference>
<dbReference type="InterPro" id="IPR005467">
    <property type="entry name" value="His_kinase_dom"/>
</dbReference>
<dbReference type="PANTHER" id="PTHR24421:SF62">
    <property type="entry name" value="SENSORY TRANSDUCTION HISTIDINE KINASE"/>
    <property type="match status" value="1"/>
</dbReference>
<keyword evidence="7" id="KW-0963">Cytoplasm</keyword>
<evidence type="ECO:0000256" key="8">
    <source>
        <dbReference type="ARBA" id="ARBA00022679"/>
    </source>
</evidence>
<evidence type="ECO:0000313" key="18">
    <source>
        <dbReference type="EMBL" id="NAS20242.1"/>
    </source>
</evidence>
<evidence type="ECO:0000256" key="3">
    <source>
        <dbReference type="ARBA" id="ARBA00004496"/>
    </source>
</evidence>
<dbReference type="Pfam" id="PF07730">
    <property type="entry name" value="HisKA_3"/>
    <property type="match status" value="1"/>
</dbReference>
<gene>
    <name evidence="18" type="ORF">GT755_00930</name>
</gene>
<dbReference type="PIRSF" id="PIRSF037434">
    <property type="entry name" value="STHK_ChrS"/>
    <property type="match status" value="1"/>
</dbReference>
<keyword evidence="11" id="KW-0408">Iron</keyword>
<dbReference type="GO" id="GO:0016020">
    <property type="term" value="C:membrane"/>
    <property type="evidence" value="ECO:0007669"/>
    <property type="project" value="InterPro"/>
</dbReference>
<keyword evidence="19" id="KW-1185">Reference proteome</keyword>
<sequence>MVTVVPYTLLAGLAVLVVAAGFPVTELLPAAAWMIVLFRWRATPTFFAGLLVITAVMVLQNPLYGLFTPVPYVYAFTVLTWPWRLAGVTLTAVVAGVAQASAAPGMVVLQGVIITVNVVMMVTTAWVLHTADVERERRLAALERLEAALEENAGLHAQLLVQAREAGVLDERQRMAREIHDTLAQGLIGIITQLQAAEQRHEVPAAWRRPFDAVLGLARESLAEARRSVDALRPGDLETARLGEALEAVSGKWSARHGVPVRFTTTGTARPLAPAVELALLRTAQEALANVAKHAGATRVGVTLSYLQEEVALDVRDDGRGFDLSRRREGFGLAIMRQRVEGLSGSLRVESEPGGGTGVSACVPWRSA</sequence>
<dbReference type="SUPFAM" id="SSF55874">
    <property type="entry name" value="ATPase domain of HSP90 chaperone/DNA topoisomerase II/histidine kinase"/>
    <property type="match status" value="1"/>
</dbReference>
<feature type="transmembrane region" description="Helical" evidence="16">
    <location>
        <begin position="73"/>
        <end position="95"/>
    </location>
</feature>
<evidence type="ECO:0000256" key="7">
    <source>
        <dbReference type="ARBA" id="ARBA00022490"/>
    </source>
</evidence>
<keyword evidence="16" id="KW-0812">Transmembrane</keyword>
<dbReference type="EC" id="2.7.13.3" evidence="4"/>
<dbReference type="Proteomes" id="UP000479526">
    <property type="component" value="Unassembled WGS sequence"/>
</dbReference>
<dbReference type="InterPro" id="IPR036890">
    <property type="entry name" value="HATPase_C_sf"/>
</dbReference>
<keyword evidence="8" id="KW-0808">Transferase</keyword>
<evidence type="ECO:0000256" key="4">
    <source>
        <dbReference type="ARBA" id="ARBA00012438"/>
    </source>
</evidence>
<dbReference type="PRINTS" id="PR00344">
    <property type="entry name" value="BCTRLSENSOR"/>
</dbReference>